<dbReference type="EMBL" id="VOFY01000005">
    <property type="protein sequence ID" value="KAA8593075.1"/>
    <property type="molecule type" value="Genomic_DNA"/>
</dbReference>
<protein>
    <recommendedName>
        <fullName evidence="5">EF-hand domain-containing protein</fullName>
    </recommendedName>
</protein>
<gene>
    <name evidence="6" type="ORF">FQN60_018530</name>
</gene>
<feature type="region of interest" description="Disordered" evidence="4">
    <location>
        <begin position="266"/>
        <end position="355"/>
    </location>
</feature>
<dbReference type="InterPro" id="IPR011992">
    <property type="entry name" value="EF-hand-dom_pair"/>
</dbReference>
<keyword evidence="7" id="KW-1185">Reference proteome</keyword>
<keyword evidence="1" id="KW-0479">Metal-binding</keyword>
<dbReference type="InterPro" id="IPR018247">
    <property type="entry name" value="EF_Hand_1_Ca_BS"/>
</dbReference>
<evidence type="ECO:0000256" key="3">
    <source>
        <dbReference type="ARBA" id="ARBA00023411"/>
    </source>
</evidence>
<keyword evidence="2" id="KW-0106">Calcium</keyword>
<dbReference type="Pfam" id="PF14513">
    <property type="entry name" value="DAG_kinase_N"/>
    <property type="match status" value="1"/>
</dbReference>
<accession>A0A5J5DI88</accession>
<comment type="catalytic activity">
    <reaction evidence="3">
        <text>a 1,2-diacyl-sn-glycerol + ATP = a 1,2-diacyl-sn-glycero-3-phosphate + ADP + H(+)</text>
        <dbReference type="Rhea" id="RHEA:10272"/>
        <dbReference type="ChEBI" id="CHEBI:15378"/>
        <dbReference type="ChEBI" id="CHEBI:17815"/>
        <dbReference type="ChEBI" id="CHEBI:30616"/>
        <dbReference type="ChEBI" id="CHEBI:58608"/>
        <dbReference type="ChEBI" id="CHEBI:456216"/>
        <dbReference type="EC" id="2.7.1.107"/>
    </reaction>
    <physiologicalReaction direction="left-to-right" evidence="3">
        <dbReference type="Rhea" id="RHEA:10273"/>
    </physiologicalReaction>
</comment>
<feature type="non-terminal residue" evidence="6">
    <location>
        <position position="1"/>
    </location>
</feature>
<dbReference type="SUPFAM" id="SSF47473">
    <property type="entry name" value="EF-hand"/>
    <property type="match status" value="2"/>
</dbReference>
<reference evidence="6 7" key="1">
    <citation type="submission" date="2019-08" db="EMBL/GenBank/DDBJ databases">
        <title>A chromosome-level genome assembly, high-density linkage maps, and genome scans reveal the genomic architecture of hybrid incompatibilities underlying speciation via character displacement in darters (Percidae: Etheostominae).</title>
        <authorList>
            <person name="Moran R.L."/>
            <person name="Catchen J.M."/>
            <person name="Fuller R.C."/>
        </authorList>
    </citation>
    <scope>NUCLEOTIDE SEQUENCE [LARGE SCALE GENOMIC DNA]</scope>
    <source>
        <strain evidence="6">EspeVRDwgs_2016</strain>
        <tissue evidence="6">Muscle</tissue>
    </source>
</reference>
<dbReference type="CDD" id="cd00051">
    <property type="entry name" value="EFh"/>
    <property type="match status" value="1"/>
</dbReference>
<dbReference type="Proteomes" id="UP000327493">
    <property type="component" value="Chromosome 5"/>
</dbReference>
<feature type="compositionally biased region" description="Polar residues" evidence="4">
    <location>
        <begin position="298"/>
        <end position="315"/>
    </location>
</feature>
<proteinExistence type="predicted"/>
<organism evidence="6 7">
    <name type="scientific">Etheostoma spectabile</name>
    <name type="common">orangethroat darter</name>
    <dbReference type="NCBI Taxonomy" id="54343"/>
    <lineage>
        <taxon>Eukaryota</taxon>
        <taxon>Metazoa</taxon>
        <taxon>Chordata</taxon>
        <taxon>Craniata</taxon>
        <taxon>Vertebrata</taxon>
        <taxon>Euteleostomi</taxon>
        <taxon>Actinopterygii</taxon>
        <taxon>Neopterygii</taxon>
        <taxon>Teleostei</taxon>
        <taxon>Neoteleostei</taxon>
        <taxon>Acanthomorphata</taxon>
        <taxon>Eupercaria</taxon>
        <taxon>Perciformes</taxon>
        <taxon>Percoidei</taxon>
        <taxon>Percidae</taxon>
        <taxon>Etheostomatinae</taxon>
        <taxon>Etheostoma</taxon>
    </lineage>
</organism>
<dbReference type="PROSITE" id="PS50222">
    <property type="entry name" value="EF_HAND_2"/>
    <property type="match status" value="1"/>
</dbReference>
<evidence type="ECO:0000259" key="5">
    <source>
        <dbReference type="PROSITE" id="PS50222"/>
    </source>
</evidence>
<feature type="region of interest" description="Disordered" evidence="4">
    <location>
        <begin position="1"/>
        <end position="29"/>
    </location>
</feature>
<dbReference type="AlphaFoldDB" id="A0A5J5DI88"/>
<dbReference type="Gene3D" id="1.10.238.10">
    <property type="entry name" value="EF-hand"/>
    <property type="match status" value="1"/>
</dbReference>
<evidence type="ECO:0000256" key="1">
    <source>
        <dbReference type="ARBA" id="ARBA00022723"/>
    </source>
</evidence>
<feature type="compositionally biased region" description="Basic and acidic residues" evidence="4">
    <location>
        <begin position="330"/>
        <end position="340"/>
    </location>
</feature>
<dbReference type="InterPro" id="IPR038199">
    <property type="entry name" value="DGK_typeI_N_sf"/>
</dbReference>
<dbReference type="InterPro" id="IPR029477">
    <property type="entry name" value="DAG_kinase_typeI_N"/>
</dbReference>
<dbReference type="GO" id="GO:0005509">
    <property type="term" value="F:calcium ion binding"/>
    <property type="evidence" value="ECO:0007669"/>
    <property type="project" value="InterPro"/>
</dbReference>
<evidence type="ECO:0000313" key="7">
    <source>
        <dbReference type="Proteomes" id="UP000327493"/>
    </source>
</evidence>
<name>A0A5J5DI88_9PERO</name>
<dbReference type="FunFam" id="1.10.238.110:FF:000009">
    <property type="entry name" value="Diacylglycerol kinase"/>
    <property type="match status" value="1"/>
</dbReference>
<feature type="compositionally biased region" description="Low complexity" evidence="4">
    <location>
        <begin position="270"/>
        <end position="286"/>
    </location>
</feature>
<evidence type="ECO:0000256" key="4">
    <source>
        <dbReference type="SAM" id="MobiDB-lite"/>
    </source>
</evidence>
<dbReference type="PROSITE" id="PS00018">
    <property type="entry name" value="EF_HAND_1"/>
    <property type="match status" value="1"/>
</dbReference>
<dbReference type="GO" id="GO:0004143">
    <property type="term" value="F:ATP-dependent diacylglycerol kinase activity"/>
    <property type="evidence" value="ECO:0007669"/>
    <property type="project" value="UniProtKB-EC"/>
</dbReference>
<dbReference type="SMART" id="SM00054">
    <property type="entry name" value="EFh"/>
    <property type="match status" value="1"/>
</dbReference>
<dbReference type="InterPro" id="IPR002048">
    <property type="entry name" value="EF_hand_dom"/>
</dbReference>
<feature type="domain" description="EF-hand" evidence="5">
    <location>
        <begin position="374"/>
        <end position="409"/>
    </location>
</feature>
<evidence type="ECO:0000256" key="2">
    <source>
        <dbReference type="ARBA" id="ARBA00022837"/>
    </source>
</evidence>
<dbReference type="Gene3D" id="1.10.238.110">
    <property type="entry name" value="Diacylglycerol kinase alpha"/>
    <property type="match status" value="2"/>
</dbReference>
<evidence type="ECO:0000313" key="6">
    <source>
        <dbReference type="EMBL" id="KAA8593075.1"/>
    </source>
</evidence>
<sequence>TAAQPRLHIPEPADGLSDHSGVFSKRANREDTWTREGAAIARGRLVGQVEVCGDGGECLLDDDPCAIRQEFIMWMKRSEKVFLVADLDTRITSIPQAPLEDQHTPRHRAPPLASGSMGDGSWVCLNPAEFTQLQQYSEYSTKKLKDVLEEFHGEGILSKYNPEQKQDVLNQPIDYEGFQLFMATYLENDIPEELCQHLFTSFKSKTGGCSPDQSCAGTSLLEARSIDAGISIQTEVACAPITGMNGKSILSAMGRHTPEHCSLMNAAAGSGASTSPRLSRSSSQHSGTGACTPGGPQRSPSTQVKTSEASSNALSPNAGPARSPVSPKPSPERSHSEKHLSLRRSPSPQKGSPPPQVVFLKDIVCYLSLLERGTPEDKLEFMFRLYDTDGNGVLDSSELDRIINQMVHVAEYLEWDSTELRP</sequence>
<comment type="caution">
    <text evidence="6">The sequence shown here is derived from an EMBL/GenBank/DDBJ whole genome shotgun (WGS) entry which is preliminary data.</text>
</comment>
<feature type="non-terminal residue" evidence="6">
    <location>
        <position position="422"/>
    </location>
</feature>